<dbReference type="PRINTS" id="PR00081">
    <property type="entry name" value="GDHRDH"/>
</dbReference>
<accession>A0AAE0KEF8</accession>
<proteinExistence type="inferred from homology"/>
<dbReference type="Pfam" id="PF00106">
    <property type="entry name" value="adh_short"/>
    <property type="match status" value="1"/>
</dbReference>
<dbReference type="InterPro" id="IPR002347">
    <property type="entry name" value="SDR_fam"/>
</dbReference>
<dbReference type="InterPro" id="IPR052178">
    <property type="entry name" value="Sec_Metab_Biosynth_SDR"/>
</dbReference>
<dbReference type="PANTHER" id="PTHR43618">
    <property type="entry name" value="7-ALPHA-HYDROXYSTEROID DEHYDROGENASE"/>
    <property type="match status" value="1"/>
</dbReference>
<dbReference type="Proteomes" id="UP001285441">
    <property type="component" value="Unassembled WGS sequence"/>
</dbReference>
<dbReference type="Gene3D" id="3.40.50.720">
    <property type="entry name" value="NAD(P)-binding Rossmann-like Domain"/>
    <property type="match status" value="1"/>
</dbReference>
<keyword evidence="5" id="KW-1185">Reference proteome</keyword>
<reference evidence="4" key="1">
    <citation type="journal article" date="2023" name="Mol. Phylogenet. Evol.">
        <title>Genome-scale phylogeny and comparative genomics of the fungal order Sordariales.</title>
        <authorList>
            <person name="Hensen N."/>
            <person name="Bonometti L."/>
            <person name="Westerberg I."/>
            <person name="Brannstrom I.O."/>
            <person name="Guillou S."/>
            <person name="Cros-Aarteil S."/>
            <person name="Calhoun S."/>
            <person name="Haridas S."/>
            <person name="Kuo A."/>
            <person name="Mondo S."/>
            <person name="Pangilinan J."/>
            <person name="Riley R."/>
            <person name="LaButti K."/>
            <person name="Andreopoulos B."/>
            <person name="Lipzen A."/>
            <person name="Chen C."/>
            <person name="Yan M."/>
            <person name="Daum C."/>
            <person name="Ng V."/>
            <person name="Clum A."/>
            <person name="Steindorff A."/>
            <person name="Ohm R.A."/>
            <person name="Martin F."/>
            <person name="Silar P."/>
            <person name="Natvig D.O."/>
            <person name="Lalanne C."/>
            <person name="Gautier V."/>
            <person name="Ament-Velasquez S.L."/>
            <person name="Kruys A."/>
            <person name="Hutchinson M.I."/>
            <person name="Powell A.J."/>
            <person name="Barry K."/>
            <person name="Miller A.N."/>
            <person name="Grigoriev I.V."/>
            <person name="Debuchy R."/>
            <person name="Gladieux P."/>
            <person name="Hiltunen Thoren M."/>
            <person name="Johannesson H."/>
        </authorList>
    </citation>
    <scope>NUCLEOTIDE SEQUENCE</scope>
    <source>
        <strain evidence="4">CBS 232.78</strain>
    </source>
</reference>
<evidence type="ECO:0000313" key="4">
    <source>
        <dbReference type="EMBL" id="KAK3374680.1"/>
    </source>
</evidence>
<evidence type="ECO:0000256" key="3">
    <source>
        <dbReference type="ARBA" id="ARBA00023002"/>
    </source>
</evidence>
<keyword evidence="2" id="KW-0521">NADP</keyword>
<dbReference type="GO" id="GO:0016491">
    <property type="term" value="F:oxidoreductase activity"/>
    <property type="evidence" value="ECO:0007669"/>
    <property type="project" value="UniProtKB-KW"/>
</dbReference>
<dbReference type="EMBL" id="JAULSW010000007">
    <property type="protein sequence ID" value="KAK3374680.1"/>
    <property type="molecule type" value="Genomic_DNA"/>
</dbReference>
<name>A0AAE0KEF8_9PEZI</name>
<dbReference type="InterPro" id="IPR036291">
    <property type="entry name" value="NAD(P)-bd_dom_sf"/>
</dbReference>
<evidence type="ECO:0000313" key="5">
    <source>
        <dbReference type="Proteomes" id="UP001285441"/>
    </source>
</evidence>
<sequence length="295" mass="31228">MAQDFSEVVLPEMISFTAKYHHSPYPLIAPTRPELSAAGKNVVVTGGGTGIGKSIATAFARAGAKSVSILGRRTDRLESAKSDILAAAAAVNSPTKVLTQVADLTVRNQVDAAFSKISSEEGKIHILVSNAGTMPPLAPLAGYPEENMQQVFANVMSTFNAIQAWLPHRSETNPTLLNISSNAAHVAPLQFQVGAYSAAKAASLKLVDYLAAENPGLHVVNVQPGTIATDMVPGAAGVDSIDLPGAFCVWLASPEAKFLRGKFVWANWDAEELLARADEIKNSRLLTWLIDGVPM</sequence>
<evidence type="ECO:0000256" key="1">
    <source>
        <dbReference type="ARBA" id="ARBA00006484"/>
    </source>
</evidence>
<dbReference type="SUPFAM" id="SSF51735">
    <property type="entry name" value="NAD(P)-binding Rossmann-fold domains"/>
    <property type="match status" value="1"/>
</dbReference>
<protein>
    <submittedName>
        <fullName evidence="4">Uncharacterized protein</fullName>
    </submittedName>
</protein>
<dbReference type="CDD" id="cd05233">
    <property type="entry name" value="SDR_c"/>
    <property type="match status" value="1"/>
</dbReference>
<gene>
    <name evidence="4" type="ORF">B0H63DRAFT_480731</name>
</gene>
<dbReference type="PANTHER" id="PTHR43618:SF8">
    <property type="entry name" value="7ALPHA-HYDROXYSTEROID DEHYDROGENASE"/>
    <property type="match status" value="1"/>
</dbReference>
<evidence type="ECO:0000256" key="2">
    <source>
        <dbReference type="ARBA" id="ARBA00022857"/>
    </source>
</evidence>
<comment type="caution">
    <text evidence="4">The sequence shown here is derived from an EMBL/GenBank/DDBJ whole genome shotgun (WGS) entry which is preliminary data.</text>
</comment>
<organism evidence="4 5">
    <name type="scientific">Podospora didyma</name>
    <dbReference type="NCBI Taxonomy" id="330526"/>
    <lineage>
        <taxon>Eukaryota</taxon>
        <taxon>Fungi</taxon>
        <taxon>Dikarya</taxon>
        <taxon>Ascomycota</taxon>
        <taxon>Pezizomycotina</taxon>
        <taxon>Sordariomycetes</taxon>
        <taxon>Sordariomycetidae</taxon>
        <taxon>Sordariales</taxon>
        <taxon>Podosporaceae</taxon>
        <taxon>Podospora</taxon>
    </lineage>
</organism>
<comment type="similarity">
    <text evidence="1">Belongs to the short-chain dehydrogenases/reductases (SDR) family.</text>
</comment>
<reference evidence="4" key="2">
    <citation type="submission" date="2023-06" db="EMBL/GenBank/DDBJ databases">
        <authorList>
            <consortium name="Lawrence Berkeley National Laboratory"/>
            <person name="Haridas S."/>
            <person name="Hensen N."/>
            <person name="Bonometti L."/>
            <person name="Westerberg I."/>
            <person name="Brannstrom I.O."/>
            <person name="Guillou S."/>
            <person name="Cros-Aarteil S."/>
            <person name="Calhoun S."/>
            <person name="Kuo A."/>
            <person name="Mondo S."/>
            <person name="Pangilinan J."/>
            <person name="Riley R."/>
            <person name="LaButti K."/>
            <person name="Andreopoulos B."/>
            <person name="Lipzen A."/>
            <person name="Chen C."/>
            <person name="Yanf M."/>
            <person name="Daum C."/>
            <person name="Ng V."/>
            <person name="Clum A."/>
            <person name="Steindorff A."/>
            <person name="Ohm R."/>
            <person name="Martin F."/>
            <person name="Silar P."/>
            <person name="Natvig D."/>
            <person name="Lalanne C."/>
            <person name="Gautier V."/>
            <person name="Ament-velasquez S.L."/>
            <person name="Kruys A."/>
            <person name="Hutchinson M.I."/>
            <person name="Powell A.J."/>
            <person name="Barry K."/>
            <person name="Miller A.N."/>
            <person name="Grigoriev I.V."/>
            <person name="Debuchy R."/>
            <person name="Gladieux P."/>
            <person name="Thoren M.H."/>
            <person name="Johannesson H."/>
        </authorList>
    </citation>
    <scope>NUCLEOTIDE SEQUENCE</scope>
    <source>
        <strain evidence="4">CBS 232.78</strain>
    </source>
</reference>
<keyword evidence="3" id="KW-0560">Oxidoreductase</keyword>
<dbReference type="AlphaFoldDB" id="A0AAE0KEF8"/>